<evidence type="ECO:0000313" key="2">
    <source>
        <dbReference type="EMBL" id="QTE01442.1"/>
    </source>
</evidence>
<reference evidence="2 3" key="1">
    <citation type="submission" date="2021-03" db="EMBL/GenBank/DDBJ databases">
        <title>Complete genome sequence of Streptomyces cyanogenus S136, producer of anticancer angucycline landomycin A.</title>
        <authorList>
            <person name="Hrab P."/>
            <person name="Ruckert C."/>
            <person name="Busche T."/>
            <person name="Ostash I."/>
            <person name="Kalinowski J."/>
            <person name="Fedorenko V."/>
            <person name="Yushchuk O."/>
            <person name="Ostash B."/>
        </authorList>
    </citation>
    <scope>NUCLEOTIDE SEQUENCE [LARGE SCALE GENOMIC DNA]</scope>
    <source>
        <strain evidence="2 3">S136</strain>
    </source>
</reference>
<gene>
    <name evidence="2" type="ORF">S1361_29210</name>
</gene>
<accession>A0ABX7TXZ3</accession>
<feature type="compositionally biased region" description="Basic and acidic residues" evidence="1">
    <location>
        <begin position="1"/>
        <end position="29"/>
    </location>
</feature>
<evidence type="ECO:0000256" key="1">
    <source>
        <dbReference type="SAM" id="MobiDB-lite"/>
    </source>
</evidence>
<dbReference type="Proteomes" id="UP000663908">
    <property type="component" value="Chromosome"/>
</dbReference>
<dbReference type="RefSeq" id="WP_208034888.1">
    <property type="nucleotide sequence ID" value="NZ_CP071839.1"/>
</dbReference>
<proteinExistence type="predicted"/>
<evidence type="ECO:0000313" key="3">
    <source>
        <dbReference type="Proteomes" id="UP000663908"/>
    </source>
</evidence>
<dbReference type="EMBL" id="CP071839">
    <property type="protein sequence ID" value="QTE01442.1"/>
    <property type="molecule type" value="Genomic_DNA"/>
</dbReference>
<protein>
    <submittedName>
        <fullName evidence="2">Uncharacterized protein</fullName>
    </submittedName>
</protein>
<keyword evidence="3" id="KW-1185">Reference proteome</keyword>
<feature type="region of interest" description="Disordered" evidence="1">
    <location>
        <begin position="1"/>
        <end position="30"/>
    </location>
</feature>
<name>A0ABX7TXZ3_STRCY</name>
<organism evidence="2 3">
    <name type="scientific">Streptomyces cyanogenus</name>
    <dbReference type="NCBI Taxonomy" id="80860"/>
    <lineage>
        <taxon>Bacteria</taxon>
        <taxon>Bacillati</taxon>
        <taxon>Actinomycetota</taxon>
        <taxon>Actinomycetes</taxon>
        <taxon>Kitasatosporales</taxon>
        <taxon>Streptomycetaceae</taxon>
        <taxon>Streptomyces</taxon>
    </lineage>
</organism>
<sequence length="96" mass="10426">MSVELERADLAEAGTEHQLEARTRSHDTRAAVTAPRIRLRVLVPDLVGPAQQDADTTYALREAVDRAELDARRHAAKEASVAFIPAAAALLSPDDR</sequence>